<dbReference type="RefSeq" id="WP_091144492.1">
    <property type="nucleotide sequence ID" value="NZ_FMVF01000012.1"/>
</dbReference>
<dbReference type="STRING" id="490189.SAMN02927903_02515"/>
<keyword evidence="4" id="KW-1185">Reference proteome</keyword>
<dbReference type="EMBL" id="FMVF01000012">
    <property type="protein sequence ID" value="SCY82809.1"/>
    <property type="molecule type" value="Genomic_DNA"/>
</dbReference>
<evidence type="ECO:0000313" key="3">
    <source>
        <dbReference type="EMBL" id="SCY82809.1"/>
    </source>
</evidence>
<feature type="domain" description="Copper-binding protein MbnP-like" evidence="2">
    <location>
        <begin position="36"/>
        <end position="236"/>
    </location>
</feature>
<dbReference type="AlphaFoldDB" id="A0A1G5J4P4"/>
<feature type="signal peptide" evidence="1">
    <location>
        <begin position="1"/>
        <end position="26"/>
    </location>
</feature>
<reference evidence="3 4" key="1">
    <citation type="submission" date="2016-10" db="EMBL/GenBank/DDBJ databases">
        <authorList>
            <person name="de Groot N.N."/>
        </authorList>
    </citation>
    <scope>NUCLEOTIDE SEQUENCE [LARGE SCALE GENOMIC DNA]</scope>
    <source>
        <strain evidence="3 4">CGMCC 1.7031</strain>
    </source>
</reference>
<dbReference type="Proteomes" id="UP000199354">
    <property type="component" value="Unassembled WGS sequence"/>
</dbReference>
<name>A0A1G5J4P4_9FLAO</name>
<sequence length="270" mass="29084">MKTTFKTFFAVLATTFLLASCNDDDAAQMFNNPTGTGDLQVKFDNAYAGNDLILGAPNTVNSQGETLKVNQIKYIVSNIVLFDENGGTFTYPKSESYFIVNEANPASTFIDLTSIPAGNYTKIKFGIGVDQAQWEAGADGQGDFLAHADAQDMMWSWSAGYKFILFEGQFTSATVSSDTAYMVHTGKTGTAYNYTEVTLDLPTKAFVRTEITPSVHIVTDLSKIIDGTNKIALSDHNMGGMGAMIMGGEAVAQISANVPGLFTVDHVHND</sequence>
<dbReference type="Pfam" id="PF20243">
    <property type="entry name" value="MbnP"/>
    <property type="match status" value="1"/>
</dbReference>
<organism evidence="3 4">
    <name type="scientific">Flavobacterium caeni</name>
    <dbReference type="NCBI Taxonomy" id="490189"/>
    <lineage>
        <taxon>Bacteria</taxon>
        <taxon>Pseudomonadati</taxon>
        <taxon>Bacteroidota</taxon>
        <taxon>Flavobacteriia</taxon>
        <taxon>Flavobacteriales</taxon>
        <taxon>Flavobacteriaceae</taxon>
        <taxon>Flavobacterium</taxon>
    </lineage>
</organism>
<accession>A0A1G5J4P4</accession>
<evidence type="ECO:0000259" key="2">
    <source>
        <dbReference type="Pfam" id="PF20243"/>
    </source>
</evidence>
<dbReference type="InterPro" id="IPR046863">
    <property type="entry name" value="MbnP-like_dom"/>
</dbReference>
<dbReference type="PROSITE" id="PS51257">
    <property type="entry name" value="PROKAR_LIPOPROTEIN"/>
    <property type="match status" value="1"/>
</dbReference>
<evidence type="ECO:0000313" key="4">
    <source>
        <dbReference type="Proteomes" id="UP000199354"/>
    </source>
</evidence>
<keyword evidence="1" id="KW-0732">Signal</keyword>
<gene>
    <name evidence="3" type="ORF">SAMN02927903_02515</name>
</gene>
<protein>
    <recommendedName>
        <fullName evidence="2">Copper-binding protein MbnP-like domain-containing protein</fullName>
    </recommendedName>
</protein>
<proteinExistence type="predicted"/>
<evidence type="ECO:0000256" key="1">
    <source>
        <dbReference type="SAM" id="SignalP"/>
    </source>
</evidence>
<dbReference type="OrthoDB" id="1422031at2"/>
<feature type="chain" id="PRO_5011585337" description="Copper-binding protein MbnP-like domain-containing protein" evidence="1">
    <location>
        <begin position="27"/>
        <end position="270"/>
    </location>
</feature>